<gene>
    <name evidence="2" type="primary">orf22</name>
</gene>
<dbReference type="GeneID" id="16017171"/>
<keyword evidence="1" id="KW-0472">Membrane</keyword>
<dbReference type="AlphaFoldDB" id="R9XXT6"/>
<evidence type="ECO:0000313" key="2">
    <source>
        <dbReference type="EMBL" id="AGO19794.1"/>
    </source>
</evidence>
<geneLocation type="plastid" evidence="2"/>
<protein>
    <submittedName>
        <fullName evidence="2">Uncharacterized protein</fullName>
    </submittedName>
</protein>
<proteinExistence type="predicted"/>
<sequence>MYIQILILCVHIIYTSKYITLIWMYKLYDFRPKSNKLVFCYLDFV</sequence>
<reference evidence="2" key="2">
    <citation type="submission" date="2013-04" db="EMBL/GenBank/DDBJ databases">
        <authorList>
            <person name="DePriest M.S.Jr."/>
            <person name="Bhattacharya D."/>
            <person name="Lopez-Bautista J.M."/>
        </authorList>
    </citation>
    <scope>NUCLEOTIDE SEQUENCE</scope>
</reference>
<evidence type="ECO:0000256" key="1">
    <source>
        <dbReference type="SAM" id="Phobius"/>
    </source>
</evidence>
<reference evidence="2" key="1">
    <citation type="journal article" date="2013" name="PLoS ONE">
        <title>The Plastid Genome of the Red Macroalga Grateloupia taiwanensis (Halymeniaceae).</title>
        <authorList>
            <person name="Depriest M.S."/>
            <person name="Bhattacharya D."/>
            <person name="Lopez-Bautista J.M."/>
        </authorList>
    </citation>
    <scope>NUCLEOTIDE SEQUENCE</scope>
</reference>
<feature type="transmembrane region" description="Helical" evidence="1">
    <location>
        <begin position="5"/>
        <end position="25"/>
    </location>
</feature>
<dbReference type="EMBL" id="KC894740">
    <property type="protein sequence ID" value="AGO19794.1"/>
    <property type="molecule type" value="Genomic_DNA"/>
</dbReference>
<dbReference type="RefSeq" id="YP_008144803.1">
    <property type="nucleotide sequence ID" value="NC_021618.1"/>
</dbReference>
<accession>R9XXT6</accession>
<keyword evidence="2" id="KW-0934">Plastid</keyword>
<name>R9XXT6_9FLOR</name>
<keyword evidence="1" id="KW-1133">Transmembrane helix</keyword>
<keyword evidence="1" id="KW-0812">Transmembrane</keyword>
<organism evidence="2">
    <name type="scientific">Phyllymenia taiwanensis</name>
    <dbReference type="NCBI Taxonomy" id="1260292"/>
    <lineage>
        <taxon>Eukaryota</taxon>
        <taxon>Rhodophyta</taxon>
        <taxon>Florideophyceae</taxon>
        <taxon>Rhodymeniophycidae</taxon>
        <taxon>Halymeniales</taxon>
        <taxon>Halymeniaceae</taxon>
        <taxon>Phyllymenia</taxon>
    </lineage>
</organism>